<feature type="domain" description="DUF7793" evidence="1">
    <location>
        <begin position="11"/>
        <end position="122"/>
    </location>
</feature>
<name>A0A4R5CYK2_9FLAO</name>
<accession>A0A4R5CYK2</accession>
<reference evidence="2 3" key="1">
    <citation type="submission" date="2019-03" db="EMBL/GenBank/DDBJ databases">
        <title>Flavobacterium TSA-D2 sp. nov., isolated from arctic soil.</title>
        <authorList>
            <person name="Chaudhary D.K."/>
        </authorList>
    </citation>
    <scope>NUCLEOTIDE SEQUENCE [LARGE SCALE GENOMIC DNA]</scope>
    <source>
        <strain evidence="2 3">TSA-D2</strain>
    </source>
</reference>
<dbReference type="InterPro" id="IPR056695">
    <property type="entry name" value="DUF7793"/>
</dbReference>
<evidence type="ECO:0000313" key="3">
    <source>
        <dbReference type="Proteomes" id="UP000294597"/>
    </source>
</evidence>
<gene>
    <name evidence="2" type="ORF">E0F98_12230</name>
</gene>
<sequence>MTELENEFIRFWVSDGILYSKFKCEVNFDLDKIKKLIETRHVISNNDNQYWCYDVKEANGFSKECRDYVDIHGQEFLFACALVINSHIQKFLFNTFLKLKKSKIPFQIFTNEEKATEWLLEIKAKNEINSI</sequence>
<evidence type="ECO:0000313" key="2">
    <source>
        <dbReference type="EMBL" id="TDE02943.1"/>
    </source>
</evidence>
<comment type="caution">
    <text evidence="2">The sequence shown here is derived from an EMBL/GenBank/DDBJ whole genome shotgun (WGS) entry which is preliminary data.</text>
</comment>
<organism evidence="2 3">
    <name type="scientific">Flavobacterium hiemivividum</name>
    <dbReference type="NCBI Taxonomy" id="2541734"/>
    <lineage>
        <taxon>Bacteria</taxon>
        <taxon>Pseudomonadati</taxon>
        <taxon>Bacteroidota</taxon>
        <taxon>Flavobacteriia</taxon>
        <taxon>Flavobacteriales</taxon>
        <taxon>Flavobacteriaceae</taxon>
        <taxon>Flavobacterium</taxon>
    </lineage>
</organism>
<keyword evidence="3" id="KW-1185">Reference proteome</keyword>
<dbReference type="EMBL" id="SMFO01000009">
    <property type="protein sequence ID" value="TDE02943.1"/>
    <property type="molecule type" value="Genomic_DNA"/>
</dbReference>
<dbReference type="Pfam" id="PF25056">
    <property type="entry name" value="DUF7793"/>
    <property type="match status" value="1"/>
</dbReference>
<dbReference type="Proteomes" id="UP000294597">
    <property type="component" value="Unassembled WGS sequence"/>
</dbReference>
<dbReference type="AlphaFoldDB" id="A0A4R5CYK2"/>
<proteinExistence type="predicted"/>
<dbReference type="RefSeq" id="WP_132111870.1">
    <property type="nucleotide sequence ID" value="NZ_SMFO01000009.1"/>
</dbReference>
<evidence type="ECO:0000259" key="1">
    <source>
        <dbReference type="Pfam" id="PF25056"/>
    </source>
</evidence>
<dbReference type="Gene3D" id="3.40.970.30">
    <property type="entry name" value="yp_829618.1 like domains"/>
    <property type="match status" value="1"/>
</dbReference>
<protein>
    <recommendedName>
        <fullName evidence="1">DUF7793 domain-containing protein</fullName>
    </recommendedName>
</protein>